<accession>A0AAD5MHN1</accession>
<name>A0AAD5MHN1_PARTN</name>
<evidence type="ECO:0000313" key="1">
    <source>
        <dbReference type="EMBL" id="KAJ1358265.1"/>
    </source>
</evidence>
<dbReference type="EMBL" id="JAHQIW010003345">
    <property type="protein sequence ID" value="KAJ1358265.1"/>
    <property type="molecule type" value="Genomic_DNA"/>
</dbReference>
<dbReference type="Proteomes" id="UP001196413">
    <property type="component" value="Unassembled WGS sequence"/>
</dbReference>
<evidence type="ECO:0000313" key="2">
    <source>
        <dbReference type="Proteomes" id="UP001196413"/>
    </source>
</evidence>
<reference evidence="1" key="1">
    <citation type="submission" date="2021-06" db="EMBL/GenBank/DDBJ databases">
        <title>Parelaphostrongylus tenuis whole genome reference sequence.</title>
        <authorList>
            <person name="Garwood T.J."/>
            <person name="Larsen P.A."/>
            <person name="Fountain-Jones N.M."/>
            <person name="Garbe J.R."/>
            <person name="Macchietto M.G."/>
            <person name="Kania S.A."/>
            <person name="Gerhold R.W."/>
            <person name="Richards J.E."/>
            <person name="Wolf T.M."/>
        </authorList>
    </citation>
    <scope>NUCLEOTIDE SEQUENCE</scope>
    <source>
        <strain evidence="1">MNPRO001-30</strain>
        <tissue evidence="1">Meninges</tissue>
    </source>
</reference>
<keyword evidence="2" id="KW-1185">Reference proteome</keyword>
<comment type="caution">
    <text evidence="1">The sequence shown here is derived from an EMBL/GenBank/DDBJ whole genome shotgun (WGS) entry which is preliminary data.</text>
</comment>
<gene>
    <name evidence="1" type="ORF">KIN20_016655</name>
</gene>
<sequence length="179" mass="19520">MVYSEDAAVRARVPDIKPSKDAATGFVSRLVMQTVLDILEQQGSSALLPDSIISSILDQLRVQITYEPLECKAVTIDADVKNAIRPDNGKPHCTIIGSAVTGTCTRTQAKVMCMIGVQNQEIEPISVNHTTISGTLTTTNVIMANWSRQMWQNILNRALRMVALNPSATHFIKALATIN</sequence>
<proteinExistence type="predicted"/>
<organism evidence="1 2">
    <name type="scientific">Parelaphostrongylus tenuis</name>
    <name type="common">Meningeal worm</name>
    <dbReference type="NCBI Taxonomy" id="148309"/>
    <lineage>
        <taxon>Eukaryota</taxon>
        <taxon>Metazoa</taxon>
        <taxon>Ecdysozoa</taxon>
        <taxon>Nematoda</taxon>
        <taxon>Chromadorea</taxon>
        <taxon>Rhabditida</taxon>
        <taxon>Rhabditina</taxon>
        <taxon>Rhabditomorpha</taxon>
        <taxon>Strongyloidea</taxon>
        <taxon>Metastrongylidae</taxon>
        <taxon>Parelaphostrongylus</taxon>
    </lineage>
</organism>
<protein>
    <submittedName>
        <fullName evidence="1">Uncharacterized protein</fullName>
    </submittedName>
</protein>
<dbReference type="AlphaFoldDB" id="A0AAD5MHN1"/>